<dbReference type="NCBIfam" id="NF003811">
    <property type="entry name" value="PRK05402.1"/>
    <property type="match status" value="1"/>
</dbReference>
<dbReference type="SUPFAM" id="SSF51011">
    <property type="entry name" value="Glycosyl hydrolase domain"/>
    <property type="match status" value="1"/>
</dbReference>
<dbReference type="InterPro" id="IPR006047">
    <property type="entry name" value="GH13_cat_dom"/>
</dbReference>
<dbReference type="FunFam" id="3.20.20.80:FF:000003">
    <property type="entry name" value="1,4-alpha-glucan branching enzyme GlgB"/>
    <property type="match status" value="1"/>
</dbReference>
<evidence type="ECO:0000256" key="4">
    <source>
        <dbReference type="ARBA" id="ARBA00009000"/>
    </source>
</evidence>
<dbReference type="SUPFAM" id="SSF56112">
    <property type="entry name" value="Protein kinase-like (PK-like)"/>
    <property type="match status" value="1"/>
</dbReference>
<dbReference type="Gene3D" id="2.60.40.10">
    <property type="entry name" value="Immunoglobulins"/>
    <property type="match status" value="2"/>
</dbReference>
<keyword evidence="10" id="KW-0418">Kinase</keyword>
<accession>A0A7Y0QJ39</accession>
<evidence type="ECO:0000256" key="5">
    <source>
        <dbReference type="ARBA" id="ARBA00011245"/>
    </source>
</evidence>
<dbReference type="InterPro" id="IPR014756">
    <property type="entry name" value="Ig_E-set"/>
</dbReference>
<dbReference type="FunFam" id="2.60.40.1180:FF:000002">
    <property type="entry name" value="1,4-alpha-glucan branching enzyme GlgB"/>
    <property type="match status" value="1"/>
</dbReference>
<dbReference type="Gene3D" id="2.60.40.1180">
    <property type="entry name" value="Golgi alpha-mannosidase II"/>
    <property type="match status" value="1"/>
</dbReference>
<dbReference type="InterPro" id="IPR006048">
    <property type="entry name" value="A-amylase/branching_C"/>
</dbReference>
<dbReference type="FunFam" id="2.60.40.10:FF:000169">
    <property type="entry name" value="1,4-alpha-glucan branching enzyme GlgB"/>
    <property type="match status" value="1"/>
</dbReference>
<comment type="catalytic activity">
    <reaction evidence="14">
        <text>D-maltose + ATP = alpha-maltose 1-phosphate + ADP + H(+)</text>
        <dbReference type="Rhea" id="RHEA:31915"/>
        <dbReference type="ChEBI" id="CHEBI:15378"/>
        <dbReference type="ChEBI" id="CHEBI:17306"/>
        <dbReference type="ChEBI" id="CHEBI:30616"/>
        <dbReference type="ChEBI" id="CHEBI:63576"/>
        <dbReference type="ChEBI" id="CHEBI:456216"/>
        <dbReference type="EC" id="2.7.1.175"/>
    </reaction>
</comment>
<dbReference type="Pfam" id="PF02806">
    <property type="entry name" value="Alpha-amylase_C"/>
    <property type="match status" value="1"/>
</dbReference>
<evidence type="ECO:0000256" key="16">
    <source>
        <dbReference type="SAM" id="MobiDB-lite"/>
    </source>
</evidence>
<feature type="active site" description="Nucleophile" evidence="15">
    <location>
        <position position="923"/>
    </location>
</feature>
<dbReference type="EMBL" id="JABCJJ010000040">
    <property type="protein sequence ID" value="NMR21539.1"/>
    <property type="molecule type" value="Genomic_DNA"/>
</dbReference>
<dbReference type="NCBIfam" id="NF008967">
    <property type="entry name" value="PRK12313.1"/>
    <property type="match status" value="1"/>
</dbReference>
<dbReference type="InterPro" id="IPR006407">
    <property type="entry name" value="GlgB"/>
</dbReference>
<dbReference type="CDD" id="cd02855">
    <property type="entry name" value="E_set_GBE_prok_N"/>
    <property type="match status" value="1"/>
</dbReference>
<keyword evidence="19" id="KW-1185">Reference proteome</keyword>
<evidence type="ECO:0000256" key="15">
    <source>
        <dbReference type="HAMAP-Rule" id="MF_00685"/>
    </source>
</evidence>
<evidence type="ECO:0000313" key="18">
    <source>
        <dbReference type="EMBL" id="NMR21539.1"/>
    </source>
</evidence>
<dbReference type="GO" id="GO:0004553">
    <property type="term" value="F:hydrolase activity, hydrolyzing O-glycosyl compounds"/>
    <property type="evidence" value="ECO:0007669"/>
    <property type="project" value="InterPro"/>
</dbReference>
<comment type="function">
    <text evidence="15">Catalyzes the formation of the alpha-1,6-glucosidic linkages in glycogen by scission of a 1,4-alpha-linked oligosaccharide from growing alpha-1,4-glucan chains and the subsequent attachment of the oligosaccharide to the alpha-1,6 position.</text>
</comment>
<comment type="pathway">
    <text evidence="2 15">Glycan biosynthesis; glycogen biosynthesis.</text>
</comment>
<dbReference type="NCBIfam" id="TIGR01515">
    <property type="entry name" value="branching_enzym"/>
    <property type="match status" value="1"/>
</dbReference>
<comment type="caution">
    <text evidence="18">The sequence shown here is derived from an EMBL/GenBank/DDBJ whole genome shotgun (WGS) entry which is preliminary data.</text>
</comment>
<comment type="subunit">
    <text evidence="5 15">Monomer.</text>
</comment>
<keyword evidence="8 15" id="KW-0808">Transferase</keyword>
<name>A0A7Y0QJ39_CELFI</name>
<comment type="similarity">
    <text evidence="3">Belongs to the aminoglycoside phosphotransferase family.</text>
</comment>
<proteinExistence type="inferred from homology"/>
<keyword evidence="12 15" id="KW-0320">Glycogen biosynthesis</keyword>
<keyword evidence="13 15" id="KW-0119">Carbohydrate metabolism</keyword>
<evidence type="ECO:0000256" key="7">
    <source>
        <dbReference type="ARBA" id="ARBA00022676"/>
    </source>
</evidence>
<gene>
    <name evidence="15 18" type="primary">glgB</name>
    <name evidence="18" type="ORF">HIR71_15155</name>
</gene>
<dbReference type="RefSeq" id="WP_169325911.1">
    <property type="nucleotide sequence ID" value="NZ_JABCJJ010000040.1"/>
</dbReference>
<dbReference type="Pfam" id="PF02922">
    <property type="entry name" value="CBM_48"/>
    <property type="match status" value="1"/>
</dbReference>
<keyword evidence="9" id="KW-0547">Nucleotide-binding</keyword>
<keyword evidence="6 15" id="KW-0321">Glycogen metabolism</keyword>
<evidence type="ECO:0000256" key="11">
    <source>
        <dbReference type="ARBA" id="ARBA00022840"/>
    </source>
</evidence>
<dbReference type="UniPathway" id="UPA00164"/>
<dbReference type="SUPFAM" id="SSF81296">
    <property type="entry name" value="E set domains"/>
    <property type="match status" value="2"/>
</dbReference>
<dbReference type="InterPro" id="IPR013780">
    <property type="entry name" value="Glyco_hydro_b"/>
</dbReference>
<dbReference type="PANTHER" id="PTHR43651">
    <property type="entry name" value="1,4-ALPHA-GLUCAN-BRANCHING ENZYME"/>
    <property type="match status" value="1"/>
</dbReference>
<comment type="similarity">
    <text evidence="4 15">Belongs to the glycosyl hydrolase 13 family. GlgB subfamily.</text>
</comment>
<evidence type="ECO:0000259" key="17">
    <source>
        <dbReference type="SMART" id="SM00642"/>
    </source>
</evidence>
<feature type="compositionally biased region" description="Polar residues" evidence="16">
    <location>
        <begin position="147"/>
        <end position="165"/>
    </location>
</feature>
<evidence type="ECO:0000313" key="19">
    <source>
        <dbReference type="Proteomes" id="UP000562124"/>
    </source>
</evidence>
<evidence type="ECO:0000256" key="13">
    <source>
        <dbReference type="ARBA" id="ARBA00023277"/>
    </source>
</evidence>
<evidence type="ECO:0000256" key="3">
    <source>
        <dbReference type="ARBA" id="ARBA00006219"/>
    </source>
</evidence>
<evidence type="ECO:0000256" key="8">
    <source>
        <dbReference type="ARBA" id="ARBA00022679"/>
    </source>
</evidence>
<dbReference type="EC" id="2.4.1.18" evidence="15"/>
<dbReference type="InterPro" id="IPR054169">
    <property type="entry name" value="GlgB_N"/>
</dbReference>
<dbReference type="InterPro" id="IPR013783">
    <property type="entry name" value="Ig-like_fold"/>
</dbReference>
<evidence type="ECO:0000256" key="14">
    <source>
        <dbReference type="ARBA" id="ARBA00049067"/>
    </source>
</evidence>
<feature type="domain" description="Glycosyl hydrolase family 13 catalytic" evidence="17">
    <location>
        <begin position="771"/>
        <end position="1112"/>
    </location>
</feature>
<dbReference type="GO" id="GO:0005978">
    <property type="term" value="P:glycogen biosynthetic process"/>
    <property type="evidence" value="ECO:0007669"/>
    <property type="project" value="UniProtKB-UniRule"/>
</dbReference>
<evidence type="ECO:0000256" key="12">
    <source>
        <dbReference type="ARBA" id="ARBA00023056"/>
    </source>
</evidence>
<feature type="active site" description="Proton donor" evidence="15">
    <location>
        <position position="976"/>
    </location>
</feature>
<dbReference type="InterPro" id="IPR040999">
    <property type="entry name" value="Mak_N_cap"/>
</dbReference>
<dbReference type="Pfam" id="PF18085">
    <property type="entry name" value="Mak_N_cap"/>
    <property type="match status" value="1"/>
</dbReference>
<evidence type="ECO:0000256" key="6">
    <source>
        <dbReference type="ARBA" id="ARBA00022600"/>
    </source>
</evidence>
<dbReference type="CDD" id="cd11322">
    <property type="entry name" value="AmyAc_Glg_BE"/>
    <property type="match status" value="1"/>
</dbReference>
<dbReference type="GO" id="GO:0005524">
    <property type="term" value="F:ATP binding"/>
    <property type="evidence" value="ECO:0007669"/>
    <property type="project" value="UniProtKB-KW"/>
</dbReference>
<dbReference type="SUPFAM" id="SSF51445">
    <property type="entry name" value="(Trans)glycosidases"/>
    <property type="match status" value="1"/>
</dbReference>
<dbReference type="Pfam" id="PF00128">
    <property type="entry name" value="Alpha-amylase"/>
    <property type="match status" value="1"/>
</dbReference>
<comment type="catalytic activity">
    <reaction evidence="1 15">
        <text>Transfers a segment of a (1-&gt;4)-alpha-D-glucan chain to a primary hydroxy group in a similar glucan chain.</text>
        <dbReference type="EC" id="2.4.1.18"/>
    </reaction>
</comment>
<dbReference type="Gene3D" id="3.90.1200.10">
    <property type="match status" value="1"/>
</dbReference>
<evidence type="ECO:0000256" key="9">
    <source>
        <dbReference type="ARBA" id="ARBA00022741"/>
    </source>
</evidence>
<organism evidence="18 19">
    <name type="scientific">Cellulomonas fimi</name>
    <dbReference type="NCBI Taxonomy" id="1708"/>
    <lineage>
        <taxon>Bacteria</taxon>
        <taxon>Bacillati</taxon>
        <taxon>Actinomycetota</taxon>
        <taxon>Actinomycetes</taxon>
        <taxon>Micrococcales</taxon>
        <taxon>Cellulomonadaceae</taxon>
        <taxon>Cellulomonas</taxon>
    </lineage>
</organism>
<dbReference type="GO" id="GO:0016301">
    <property type="term" value="F:kinase activity"/>
    <property type="evidence" value="ECO:0007669"/>
    <property type="project" value="UniProtKB-KW"/>
</dbReference>
<evidence type="ECO:0000256" key="10">
    <source>
        <dbReference type="ARBA" id="ARBA00022777"/>
    </source>
</evidence>
<dbReference type="InterPro" id="IPR044143">
    <property type="entry name" value="GlgB_N_E_set_prok"/>
</dbReference>
<dbReference type="PANTHER" id="PTHR43651:SF3">
    <property type="entry name" value="1,4-ALPHA-GLUCAN-BRANCHING ENZYME"/>
    <property type="match status" value="1"/>
</dbReference>
<dbReference type="SMART" id="SM00642">
    <property type="entry name" value="Aamy"/>
    <property type="match status" value="1"/>
</dbReference>
<feature type="region of interest" description="Disordered" evidence="16">
    <location>
        <begin position="147"/>
        <end position="187"/>
    </location>
</feature>
<reference evidence="18 19" key="1">
    <citation type="submission" date="2020-04" db="EMBL/GenBank/DDBJ databases">
        <title>Sequencing and Assembly of C. fimi.</title>
        <authorList>
            <person name="Ramsey A.R."/>
        </authorList>
    </citation>
    <scope>NUCLEOTIDE SEQUENCE [LARGE SCALE GENOMIC DNA]</scope>
    <source>
        <strain evidence="18 19">SB</strain>
    </source>
</reference>
<dbReference type="HAMAP" id="MF_00685">
    <property type="entry name" value="GlgB"/>
    <property type="match status" value="1"/>
</dbReference>
<dbReference type="AlphaFoldDB" id="A0A7Y0QJ39"/>
<protein>
    <recommendedName>
        <fullName evidence="15">1,4-alpha-glucan branching enzyme GlgB</fullName>
        <ecNumber evidence="15">2.4.1.18</ecNumber>
    </recommendedName>
    <alternativeName>
        <fullName evidence="15">1,4-alpha-D-glucan:1,4-alpha-D-glucan 6-glucosyl-transferase</fullName>
    </alternativeName>
    <alternativeName>
        <fullName evidence="15">Alpha-(1-&gt;4)-glucan branching enzyme</fullName>
    </alternativeName>
    <alternativeName>
        <fullName evidence="15">Glycogen branching enzyme</fullName>
        <shortName evidence="15">BE</shortName>
    </alternativeName>
</protein>
<dbReference type="InterPro" id="IPR017853">
    <property type="entry name" value="GH"/>
</dbReference>
<feature type="compositionally biased region" description="Low complexity" evidence="16">
    <location>
        <begin position="497"/>
        <end position="528"/>
    </location>
</feature>
<dbReference type="GO" id="GO:0003844">
    <property type="term" value="F:1,4-alpha-glucan branching enzyme activity"/>
    <property type="evidence" value="ECO:0007669"/>
    <property type="project" value="UniProtKB-UniRule"/>
</dbReference>
<dbReference type="InterPro" id="IPR011009">
    <property type="entry name" value="Kinase-like_dom_sf"/>
</dbReference>
<sequence>MKQAPRPDGRPQPVPDDALLELVREWLPGRRWFPAKGGADVRVSSAGGLTLEDPWHEADVRVLFVRVATSAVEAVLQVPLTLYPEATPAPADRAEAAAWIGTAGAPAVRVRDGVGDPAFLRAWLTAATTSDAAPALSALDPSTLDASTLDPSTLDPSTLDPSTLDPSRARVVSGEQSNTSVILPSREPDGPGAILKVFRALTPGGNPDVDVPRRLAAEGWRHVPRPLAWLEGGWDDGGSVAHGHLAVLSEFVPQAADGFELACEMARNGEPFADLARGLGGVVAGMHRALAAALPVDAPGSGAPAPGAELAAALDARYRWARASVPALEAWATAVEQRVAELGSRRDSPSRQRVHGDLHLGQVLRARDDWFVMDFEGEPLSPVAERIRPDLALRDVAGVLRSFDYAGAIGGASPAWVAAARDAFLAGYATASGSEPDPELLAALELDKTLYEAVYEARNRPTWSRIPGAALERLLGTDGRVEPMDHEPTTQSPAAPPAEATPAALPAEATRAALPAEAAPAAPPGELASVAAGTHGDPHRILGPHLHGDAVVVRALRPLADSVVVVTPDGEWAAEHVQDGVWAATVPSPDPSAQQVPDYRLRVTYGDLTTVVDDPYRFLPSIGELDLHLLGEGRHEELWTVLGANLQAYPSVLGEVRGTAFAVWAPNARAVRVVGDFNHWQGASHAMRVLGSSGVWELFVPDVGAGERYKFEILGPDGGWRQKADPLAKGAETPPATASVVIESRYTWSDDAWLRGRSASDPHSGPMSVYEVHLGSWRPGLGYRELATQLTEYVVGLGFTHVELMPVAEHPFGGSWGYQVSSYFAPTARFGHPDDFRYLVDSLHQAGIGVILDWVPAHFPKDEWALGRFDGTPLYEHPDPLRGEQPDWGTYVFNFGRHEVRNFLVANATYWLEEFHLDGLRVDAVASMLYLDYSRSAGQWQPNVHGGRENLEAISFLQEANATAYRRTPGVMMIAEESTAWPGVTSATDIGGLGFGLKWNMGWMNDTLRYLAEEPVNRRYHHHEVTFSLVYAFSENFVLPISHDEVVHGKGSLLGKMPGDRWQQLAGVRALLAYQWSHPGKQLIFMGSEFAQPGEWSEERGLDWHHLDDPGHAGVQRALKDLNATYRAHPALWTRDFDGSGFEWIDSDDANRNVLAYLRKDGTGGVVAVVVNFAGVPHEGYRLALPEGGAWREILNTDAEIYGGSGVGNLGLVYTEPVPWHGRQHSVRLRVPPLGALYLVPEPSA</sequence>
<dbReference type="Gene3D" id="3.20.20.80">
    <property type="entry name" value="Glycosidases"/>
    <property type="match status" value="1"/>
</dbReference>
<dbReference type="Pfam" id="PF22019">
    <property type="entry name" value="GlgB_N"/>
    <property type="match status" value="1"/>
</dbReference>
<feature type="region of interest" description="Disordered" evidence="16">
    <location>
        <begin position="480"/>
        <end position="536"/>
    </location>
</feature>
<keyword evidence="7 15" id="KW-0328">Glycosyltransferase</keyword>
<dbReference type="GO" id="GO:0005829">
    <property type="term" value="C:cytosol"/>
    <property type="evidence" value="ECO:0007669"/>
    <property type="project" value="TreeGrafter"/>
</dbReference>
<dbReference type="Proteomes" id="UP000562124">
    <property type="component" value="Unassembled WGS sequence"/>
</dbReference>
<dbReference type="InterPro" id="IPR004193">
    <property type="entry name" value="Glyco_hydro_13_N"/>
</dbReference>
<keyword evidence="11" id="KW-0067">ATP-binding</keyword>
<evidence type="ECO:0000256" key="1">
    <source>
        <dbReference type="ARBA" id="ARBA00000826"/>
    </source>
</evidence>
<dbReference type="GO" id="GO:0043169">
    <property type="term" value="F:cation binding"/>
    <property type="evidence" value="ECO:0007669"/>
    <property type="project" value="InterPro"/>
</dbReference>
<evidence type="ECO:0000256" key="2">
    <source>
        <dbReference type="ARBA" id="ARBA00004964"/>
    </source>
</evidence>